<name>A0A2T0R1Y8_9ACTN</name>
<dbReference type="GO" id="GO:0031012">
    <property type="term" value="C:extracellular matrix"/>
    <property type="evidence" value="ECO:0007669"/>
    <property type="project" value="InterPro"/>
</dbReference>
<keyword evidence="4" id="KW-0862">Zinc</keyword>
<evidence type="ECO:0000259" key="7">
    <source>
        <dbReference type="Pfam" id="PF00413"/>
    </source>
</evidence>
<dbReference type="GO" id="GO:0004222">
    <property type="term" value="F:metalloendopeptidase activity"/>
    <property type="evidence" value="ECO:0007669"/>
    <property type="project" value="InterPro"/>
</dbReference>
<keyword evidence="9" id="KW-1185">Reference proteome</keyword>
<dbReference type="Proteomes" id="UP000238083">
    <property type="component" value="Unassembled WGS sequence"/>
</dbReference>
<sequence length="313" mass="32883">MEGVPPRDQLPDVPRSPTGRVPQWVLDEATGRPVGDTRWRGQPLSVPAPRRRGHRRRLVVGGALLGAAVLVAVGAGLPGDLTSTAGAGPGTGRALPVAPDQAPAPLGTPEPVAVTSDRWEPLESVGDQPVRWDPCRPVHFVVNPAGMPAGGRAVLDAAIARVSRASGLRFVDDGETDDTERTSPVEDGWFRSRWAPVLVRWDLPAERSEEPEGERRVLGEAGPLRISTGAGRVAYVSGQVGLTVDAASLDPADPPQAALMRAVWLHEFAHLVGLGHVEDPTQLMNPSIQGLTDYAPGDLTGLAALGTGPCLPD</sequence>
<protein>
    <submittedName>
        <fullName evidence="8">Matrixin</fullName>
    </submittedName>
</protein>
<dbReference type="InterPro" id="IPR024079">
    <property type="entry name" value="MetalloPept_cat_dom_sf"/>
</dbReference>
<keyword evidence="3" id="KW-0378">Hydrolase</keyword>
<feature type="domain" description="Peptidase M10 metallopeptidase" evidence="7">
    <location>
        <begin position="255"/>
        <end position="289"/>
    </location>
</feature>
<evidence type="ECO:0000256" key="3">
    <source>
        <dbReference type="ARBA" id="ARBA00022801"/>
    </source>
</evidence>
<dbReference type="SUPFAM" id="SSF55486">
    <property type="entry name" value="Metalloproteases ('zincins'), catalytic domain"/>
    <property type="match status" value="1"/>
</dbReference>
<accession>A0A2T0R1Y8</accession>
<proteinExistence type="predicted"/>
<keyword evidence="6" id="KW-0812">Transmembrane</keyword>
<evidence type="ECO:0000256" key="4">
    <source>
        <dbReference type="ARBA" id="ARBA00022833"/>
    </source>
</evidence>
<feature type="region of interest" description="Disordered" evidence="5">
    <location>
        <begin position="84"/>
        <end position="113"/>
    </location>
</feature>
<dbReference type="Gene3D" id="3.40.390.10">
    <property type="entry name" value="Collagenase (Catalytic Domain)"/>
    <property type="match status" value="1"/>
</dbReference>
<dbReference type="GO" id="GO:0006508">
    <property type="term" value="P:proteolysis"/>
    <property type="evidence" value="ECO:0007669"/>
    <property type="project" value="UniProtKB-KW"/>
</dbReference>
<keyword evidence="2" id="KW-0479">Metal-binding</keyword>
<keyword evidence="6" id="KW-1133">Transmembrane helix</keyword>
<dbReference type="AlphaFoldDB" id="A0A2T0R1Y8"/>
<dbReference type="InterPro" id="IPR001818">
    <property type="entry name" value="Pept_M10_metallopeptidase"/>
</dbReference>
<keyword evidence="1" id="KW-0645">Protease</keyword>
<evidence type="ECO:0000256" key="6">
    <source>
        <dbReference type="SAM" id="Phobius"/>
    </source>
</evidence>
<comment type="caution">
    <text evidence="8">The sequence shown here is derived from an EMBL/GenBank/DDBJ whole genome shotgun (WGS) entry which is preliminary data.</text>
</comment>
<evidence type="ECO:0000313" key="8">
    <source>
        <dbReference type="EMBL" id="PRY13577.1"/>
    </source>
</evidence>
<evidence type="ECO:0000256" key="5">
    <source>
        <dbReference type="SAM" id="MobiDB-lite"/>
    </source>
</evidence>
<evidence type="ECO:0000256" key="2">
    <source>
        <dbReference type="ARBA" id="ARBA00022723"/>
    </source>
</evidence>
<reference evidence="8 9" key="1">
    <citation type="submission" date="2018-03" db="EMBL/GenBank/DDBJ databases">
        <title>Genomic Encyclopedia of Archaeal and Bacterial Type Strains, Phase II (KMG-II): from individual species to whole genera.</title>
        <authorList>
            <person name="Goeker M."/>
        </authorList>
    </citation>
    <scope>NUCLEOTIDE SEQUENCE [LARGE SCALE GENOMIC DNA]</scope>
    <source>
        <strain evidence="8 9">DSM 19711</strain>
    </source>
</reference>
<keyword evidence="6" id="KW-0472">Membrane</keyword>
<dbReference type="Pfam" id="PF00413">
    <property type="entry name" value="Peptidase_M10"/>
    <property type="match status" value="1"/>
</dbReference>
<organism evidence="8 9">
    <name type="scientific">Kineococcus rhizosphaerae</name>
    <dbReference type="NCBI Taxonomy" id="559628"/>
    <lineage>
        <taxon>Bacteria</taxon>
        <taxon>Bacillati</taxon>
        <taxon>Actinomycetota</taxon>
        <taxon>Actinomycetes</taxon>
        <taxon>Kineosporiales</taxon>
        <taxon>Kineosporiaceae</taxon>
        <taxon>Kineococcus</taxon>
    </lineage>
</organism>
<gene>
    <name evidence="8" type="ORF">CLV37_108247</name>
</gene>
<feature type="region of interest" description="Disordered" evidence="5">
    <location>
        <begin position="1"/>
        <end position="51"/>
    </location>
</feature>
<feature type="transmembrane region" description="Helical" evidence="6">
    <location>
        <begin position="58"/>
        <end position="77"/>
    </location>
</feature>
<dbReference type="EMBL" id="PVZF01000008">
    <property type="protein sequence ID" value="PRY13577.1"/>
    <property type="molecule type" value="Genomic_DNA"/>
</dbReference>
<evidence type="ECO:0000313" key="9">
    <source>
        <dbReference type="Proteomes" id="UP000238083"/>
    </source>
</evidence>
<dbReference type="GO" id="GO:0008270">
    <property type="term" value="F:zinc ion binding"/>
    <property type="evidence" value="ECO:0007669"/>
    <property type="project" value="InterPro"/>
</dbReference>
<evidence type="ECO:0000256" key="1">
    <source>
        <dbReference type="ARBA" id="ARBA00022670"/>
    </source>
</evidence>